<organism evidence="1 2">
    <name type="scientific">Trichobilharzia regenti</name>
    <name type="common">Nasal bird schistosome</name>
    <dbReference type="NCBI Taxonomy" id="157069"/>
    <lineage>
        <taxon>Eukaryota</taxon>
        <taxon>Metazoa</taxon>
        <taxon>Spiralia</taxon>
        <taxon>Lophotrochozoa</taxon>
        <taxon>Platyhelminthes</taxon>
        <taxon>Trematoda</taxon>
        <taxon>Digenea</taxon>
        <taxon>Strigeidida</taxon>
        <taxon>Schistosomatoidea</taxon>
        <taxon>Schistosomatidae</taxon>
        <taxon>Trichobilharzia</taxon>
    </lineage>
</organism>
<dbReference type="WBParaSite" id="TREG1_3650.1">
    <property type="protein sequence ID" value="TREG1_3650.1"/>
    <property type="gene ID" value="TREG1_3650"/>
</dbReference>
<evidence type="ECO:0000313" key="1">
    <source>
        <dbReference type="Proteomes" id="UP000050795"/>
    </source>
</evidence>
<name>A0AA85JPI6_TRIRE</name>
<keyword evidence="1" id="KW-1185">Reference proteome</keyword>
<evidence type="ECO:0000313" key="2">
    <source>
        <dbReference type="WBParaSite" id="TREG1_3650.1"/>
    </source>
</evidence>
<dbReference type="Proteomes" id="UP000050795">
    <property type="component" value="Unassembled WGS sequence"/>
</dbReference>
<reference evidence="1" key="1">
    <citation type="submission" date="2022-06" db="EMBL/GenBank/DDBJ databases">
        <authorList>
            <person name="Berger JAMES D."/>
            <person name="Berger JAMES D."/>
        </authorList>
    </citation>
    <scope>NUCLEOTIDE SEQUENCE [LARGE SCALE GENOMIC DNA]</scope>
</reference>
<accession>A0AA85JPI6</accession>
<protein>
    <submittedName>
        <fullName evidence="2">Uncharacterized protein</fullName>
    </submittedName>
</protein>
<dbReference type="AlphaFoldDB" id="A0AA85JPI6"/>
<sequence length="75" mass="8597">MMKCTVTMKATTTFRGTARSVQKECILIYNKNTHEVTVQLKQTREGRKPNTSCLRHSEASHFLPLYLTVQIKKGI</sequence>
<reference evidence="2" key="2">
    <citation type="submission" date="2023-11" db="UniProtKB">
        <authorList>
            <consortium name="WormBaseParasite"/>
        </authorList>
    </citation>
    <scope>IDENTIFICATION</scope>
</reference>
<proteinExistence type="predicted"/>